<evidence type="ECO:0000259" key="1">
    <source>
        <dbReference type="PROSITE" id="PS50404"/>
    </source>
</evidence>
<proteinExistence type="predicted"/>
<dbReference type="OrthoDB" id="4951845at2759"/>
<keyword evidence="3" id="KW-1185">Reference proteome</keyword>
<dbReference type="InterPro" id="IPR054416">
    <property type="entry name" value="GST_UstS-like_C"/>
</dbReference>
<dbReference type="InterPro" id="IPR004045">
    <property type="entry name" value="Glutathione_S-Trfase_N"/>
</dbReference>
<dbReference type="SUPFAM" id="SSF47616">
    <property type="entry name" value="GST C-terminal domain-like"/>
    <property type="match status" value="1"/>
</dbReference>
<dbReference type="SUPFAM" id="SSF52833">
    <property type="entry name" value="Thioredoxin-like"/>
    <property type="match status" value="1"/>
</dbReference>
<dbReference type="Gene3D" id="3.40.30.10">
    <property type="entry name" value="Glutaredoxin"/>
    <property type="match status" value="1"/>
</dbReference>
<reference evidence="2 3" key="1">
    <citation type="submission" date="2014-04" db="EMBL/GenBank/DDBJ databases">
        <authorList>
            <consortium name="DOE Joint Genome Institute"/>
            <person name="Kuo A."/>
            <person name="Martino E."/>
            <person name="Perotto S."/>
            <person name="Kohler A."/>
            <person name="Nagy L.G."/>
            <person name="Floudas D."/>
            <person name="Copeland A."/>
            <person name="Barry K.W."/>
            <person name="Cichocki N."/>
            <person name="Veneault-Fourrey C."/>
            <person name="LaButti K."/>
            <person name="Lindquist E.A."/>
            <person name="Lipzen A."/>
            <person name="Lundell T."/>
            <person name="Morin E."/>
            <person name="Murat C."/>
            <person name="Sun H."/>
            <person name="Tunlid A."/>
            <person name="Henrissat B."/>
            <person name="Grigoriev I.V."/>
            <person name="Hibbett D.S."/>
            <person name="Martin F."/>
            <person name="Nordberg H.P."/>
            <person name="Cantor M.N."/>
            <person name="Hua S.X."/>
        </authorList>
    </citation>
    <scope>NUCLEOTIDE SEQUENCE [LARGE SCALE GENOMIC DNA]</scope>
    <source>
        <strain evidence="2 3">Zn</strain>
    </source>
</reference>
<gene>
    <name evidence="2" type="ORF">OIDMADRAFT_201981</name>
</gene>
<sequence length="240" mass="26578">MTNINVDSEIILYDLPTKGTPTAWSLNTWKTRLALNFKGIEYKTEWVEYPDIAPVLKSLNTTPNANPKLPPYTVPAVRFPNGETILDSLIIAAKLEELFSTPSLYLDAPVIPDIQAAVGRSFNRLFTIVSPAKLLNEPSAIYFAAKDARDVAKFGPDHEGETAWEMATGELQNLAKLIKGPFVLGEEVSYADFVVVGFLRHAWRAAGIEVLEKVLRTDESGKLRGVYEGVEKKGLLERSD</sequence>
<evidence type="ECO:0000313" key="2">
    <source>
        <dbReference type="EMBL" id="KIM99393.1"/>
    </source>
</evidence>
<evidence type="ECO:0000313" key="3">
    <source>
        <dbReference type="Proteomes" id="UP000054321"/>
    </source>
</evidence>
<dbReference type="STRING" id="913774.A0A0C3CK85"/>
<dbReference type="EMBL" id="KN832879">
    <property type="protein sequence ID" value="KIM99393.1"/>
    <property type="molecule type" value="Genomic_DNA"/>
</dbReference>
<dbReference type="InterPro" id="IPR036282">
    <property type="entry name" value="Glutathione-S-Trfase_C_sf"/>
</dbReference>
<feature type="domain" description="GST N-terminal" evidence="1">
    <location>
        <begin position="15"/>
        <end position="103"/>
    </location>
</feature>
<dbReference type="AlphaFoldDB" id="A0A0C3CK85"/>
<dbReference type="HOGENOM" id="CLU_011226_4_3_1"/>
<protein>
    <recommendedName>
        <fullName evidence="1">GST N-terminal domain-containing protein</fullName>
    </recommendedName>
</protein>
<dbReference type="Pfam" id="PF13409">
    <property type="entry name" value="GST_N_2"/>
    <property type="match status" value="1"/>
</dbReference>
<dbReference type="InParanoid" id="A0A0C3CK85"/>
<organism evidence="2 3">
    <name type="scientific">Oidiodendron maius (strain Zn)</name>
    <dbReference type="NCBI Taxonomy" id="913774"/>
    <lineage>
        <taxon>Eukaryota</taxon>
        <taxon>Fungi</taxon>
        <taxon>Dikarya</taxon>
        <taxon>Ascomycota</taxon>
        <taxon>Pezizomycotina</taxon>
        <taxon>Leotiomycetes</taxon>
        <taxon>Leotiomycetes incertae sedis</taxon>
        <taxon>Myxotrichaceae</taxon>
        <taxon>Oidiodendron</taxon>
    </lineage>
</organism>
<dbReference type="Gene3D" id="1.20.1050.10">
    <property type="match status" value="1"/>
</dbReference>
<dbReference type="InterPro" id="IPR036249">
    <property type="entry name" value="Thioredoxin-like_sf"/>
</dbReference>
<dbReference type="CDD" id="cd03038">
    <property type="entry name" value="GST_N_etherase_LigE"/>
    <property type="match status" value="1"/>
</dbReference>
<name>A0A0C3CK85_OIDMZ</name>
<dbReference type="Pfam" id="PF22041">
    <property type="entry name" value="GST_C_7"/>
    <property type="match status" value="1"/>
</dbReference>
<reference evidence="3" key="2">
    <citation type="submission" date="2015-01" db="EMBL/GenBank/DDBJ databases">
        <title>Evolutionary Origins and Diversification of the Mycorrhizal Mutualists.</title>
        <authorList>
            <consortium name="DOE Joint Genome Institute"/>
            <consortium name="Mycorrhizal Genomics Consortium"/>
            <person name="Kohler A."/>
            <person name="Kuo A."/>
            <person name="Nagy L.G."/>
            <person name="Floudas D."/>
            <person name="Copeland A."/>
            <person name="Barry K.W."/>
            <person name="Cichocki N."/>
            <person name="Veneault-Fourrey C."/>
            <person name="LaButti K."/>
            <person name="Lindquist E.A."/>
            <person name="Lipzen A."/>
            <person name="Lundell T."/>
            <person name="Morin E."/>
            <person name="Murat C."/>
            <person name="Riley R."/>
            <person name="Ohm R."/>
            <person name="Sun H."/>
            <person name="Tunlid A."/>
            <person name="Henrissat B."/>
            <person name="Grigoriev I.V."/>
            <person name="Hibbett D.S."/>
            <person name="Martin F."/>
        </authorList>
    </citation>
    <scope>NUCLEOTIDE SEQUENCE [LARGE SCALE GENOMIC DNA]</scope>
    <source>
        <strain evidence="3">Zn</strain>
    </source>
</reference>
<dbReference type="Proteomes" id="UP000054321">
    <property type="component" value="Unassembled WGS sequence"/>
</dbReference>
<dbReference type="PROSITE" id="PS50404">
    <property type="entry name" value="GST_NTER"/>
    <property type="match status" value="1"/>
</dbReference>
<accession>A0A0C3CK85</accession>